<organism evidence="3 4">
    <name type="scientific">Olsenella porci</name>
    <dbReference type="NCBI Taxonomy" id="2652279"/>
    <lineage>
        <taxon>Bacteria</taxon>
        <taxon>Bacillati</taxon>
        <taxon>Actinomycetota</taxon>
        <taxon>Coriobacteriia</taxon>
        <taxon>Coriobacteriales</taxon>
        <taxon>Atopobiaceae</taxon>
        <taxon>Olsenella</taxon>
    </lineage>
</organism>
<feature type="region of interest" description="Disordered" evidence="1">
    <location>
        <begin position="432"/>
        <end position="461"/>
    </location>
</feature>
<dbReference type="InterPro" id="IPR036390">
    <property type="entry name" value="WH_DNA-bd_sf"/>
</dbReference>
<name>A0A6N7XBQ2_9ACTN</name>
<evidence type="ECO:0000259" key="2">
    <source>
        <dbReference type="Pfam" id="PF00535"/>
    </source>
</evidence>
<dbReference type="Pfam" id="PF00535">
    <property type="entry name" value="Glycos_transf_2"/>
    <property type="match status" value="1"/>
</dbReference>
<dbReference type="GO" id="GO:0016758">
    <property type="term" value="F:hexosyltransferase activity"/>
    <property type="evidence" value="ECO:0007669"/>
    <property type="project" value="UniProtKB-ARBA"/>
</dbReference>
<comment type="caution">
    <text evidence="3">The sequence shown here is derived from an EMBL/GenBank/DDBJ whole genome shotgun (WGS) entry which is preliminary data.</text>
</comment>
<sequence>MAPDVVGGGMPKVSIIVPVYNAEGTLRRCVDSILRQDFTDFELLLVDDGSSDSSPAILDSYAEEDHRVRAIHRDNSGVSETRNAAMDLARGTYLQFLDADDWIAPDATRLLVRAMEDNDADMVICDFYRVVGSRTARKGDIDVDRPVTREEYADLMMEAPSDFYYGVVWNKLFKRQIVEEFHIRMDPSISWCEDFIFNMEYVLHTKRIYPLQVPLYYYVKTEGSLVATSASIPGTVRMKLAVIEYYKKFYQAIYDERDYQRRRLDIYRFFLTSAGDGAVLPGPGSTKLGRERTRAYVDPQMRPNPLGRLYLEQKLLDRYLDNVASQYDLDVKDVRLLVYLMYCETAGSTREMADYVGSSPMSVSASLAKLRSRGYVSTNAPTPDDEEDDATADDGYLPTGKPRKVTGATLAPDSGGILKAISDALDDFDAARTRDMDQDETDSLEGLEAKVFDATSSALLR</sequence>
<gene>
    <name evidence="3" type="ORF">FYJ68_07860</name>
</gene>
<dbReference type="InterPro" id="IPR029044">
    <property type="entry name" value="Nucleotide-diphossugar_trans"/>
</dbReference>
<dbReference type="Gene3D" id="1.10.10.10">
    <property type="entry name" value="Winged helix-like DNA-binding domain superfamily/Winged helix DNA-binding domain"/>
    <property type="match status" value="1"/>
</dbReference>
<dbReference type="PANTHER" id="PTHR22916:SF3">
    <property type="entry name" value="UDP-GLCNAC:BETAGAL BETA-1,3-N-ACETYLGLUCOSAMINYLTRANSFERASE-LIKE PROTEIN 1"/>
    <property type="match status" value="1"/>
</dbReference>
<dbReference type="InterPro" id="IPR036388">
    <property type="entry name" value="WH-like_DNA-bd_sf"/>
</dbReference>
<dbReference type="SUPFAM" id="SSF53448">
    <property type="entry name" value="Nucleotide-diphospho-sugar transferases"/>
    <property type="match status" value="1"/>
</dbReference>
<dbReference type="EMBL" id="VUNC01000006">
    <property type="protein sequence ID" value="MST73022.1"/>
    <property type="molecule type" value="Genomic_DNA"/>
</dbReference>
<dbReference type="InterPro" id="IPR001173">
    <property type="entry name" value="Glyco_trans_2-like"/>
</dbReference>
<feature type="domain" description="Glycosyltransferase 2-like" evidence="2">
    <location>
        <begin position="14"/>
        <end position="179"/>
    </location>
</feature>
<dbReference type="Gene3D" id="3.90.550.10">
    <property type="entry name" value="Spore Coat Polysaccharide Biosynthesis Protein SpsA, Chain A"/>
    <property type="match status" value="1"/>
</dbReference>
<dbReference type="Proteomes" id="UP000469325">
    <property type="component" value="Unassembled WGS sequence"/>
</dbReference>
<protein>
    <submittedName>
        <fullName evidence="3">Glycosyltransferase</fullName>
    </submittedName>
</protein>
<evidence type="ECO:0000313" key="4">
    <source>
        <dbReference type="Proteomes" id="UP000469325"/>
    </source>
</evidence>
<feature type="compositionally biased region" description="Acidic residues" evidence="1">
    <location>
        <begin position="383"/>
        <end position="392"/>
    </location>
</feature>
<reference evidence="3 4" key="1">
    <citation type="submission" date="2019-08" db="EMBL/GenBank/DDBJ databases">
        <title>In-depth cultivation of the pig gut microbiome towards novel bacterial diversity and tailored functional studies.</title>
        <authorList>
            <person name="Wylensek D."/>
            <person name="Hitch T.C.A."/>
            <person name="Clavel T."/>
        </authorList>
    </citation>
    <scope>NUCLEOTIDE SEQUENCE [LARGE SCALE GENOMIC DNA]</scope>
    <source>
        <strain evidence="3 4">CA-Schmier-601-WT-1</strain>
    </source>
</reference>
<dbReference type="AlphaFoldDB" id="A0A6N7XBQ2"/>
<proteinExistence type="predicted"/>
<feature type="region of interest" description="Disordered" evidence="1">
    <location>
        <begin position="375"/>
        <end position="414"/>
    </location>
</feature>
<evidence type="ECO:0000313" key="3">
    <source>
        <dbReference type="EMBL" id="MST73022.1"/>
    </source>
</evidence>
<dbReference type="PANTHER" id="PTHR22916">
    <property type="entry name" value="GLYCOSYLTRANSFERASE"/>
    <property type="match status" value="1"/>
</dbReference>
<keyword evidence="3" id="KW-0808">Transferase</keyword>
<keyword evidence="4" id="KW-1185">Reference proteome</keyword>
<dbReference type="SUPFAM" id="SSF46785">
    <property type="entry name" value="Winged helix' DNA-binding domain"/>
    <property type="match status" value="1"/>
</dbReference>
<evidence type="ECO:0000256" key="1">
    <source>
        <dbReference type="SAM" id="MobiDB-lite"/>
    </source>
</evidence>
<accession>A0A6N7XBQ2</accession>
<dbReference type="CDD" id="cd00761">
    <property type="entry name" value="Glyco_tranf_GTA_type"/>
    <property type="match status" value="1"/>
</dbReference>